<feature type="transmembrane region" description="Helical" evidence="10">
    <location>
        <begin position="387"/>
        <end position="408"/>
    </location>
</feature>
<keyword evidence="6 10" id="KW-1133">Transmembrane helix</keyword>
<dbReference type="InterPro" id="IPR050171">
    <property type="entry name" value="MFS_Transporters"/>
</dbReference>
<evidence type="ECO:0000259" key="11">
    <source>
        <dbReference type="PROSITE" id="PS50850"/>
    </source>
</evidence>
<dbReference type="InterPro" id="IPR036259">
    <property type="entry name" value="MFS_trans_sf"/>
</dbReference>
<comment type="caution">
    <text evidence="12">The sequence shown here is derived from an EMBL/GenBank/DDBJ whole genome shotgun (WGS) entry which is preliminary data.</text>
</comment>
<dbReference type="InterPro" id="IPR005279">
    <property type="entry name" value="Dipep/tripep_permease"/>
</dbReference>
<dbReference type="PROSITE" id="PS01022">
    <property type="entry name" value="PTR2_1"/>
    <property type="match status" value="1"/>
</dbReference>
<keyword evidence="2 8" id="KW-0813">Transport</keyword>
<feature type="transmembrane region" description="Helical" evidence="10">
    <location>
        <begin position="420"/>
        <end position="439"/>
    </location>
</feature>
<feature type="transmembrane region" description="Helical" evidence="10">
    <location>
        <begin position="353"/>
        <end position="375"/>
    </location>
</feature>
<dbReference type="InterPro" id="IPR018456">
    <property type="entry name" value="PTR2_symporter_CS"/>
</dbReference>
<evidence type="ECO:0000256" key="1">
    <source>
        <dbReference type="ARBA" id="ARBA00004651"/>
    </source>
</evidence>
<feature type="transmembrane region" description="Helical" evidence="10">
    <location>
        <begin position="32"/>
        <end position="49"/>
    </location>
</feature>
<feature type="transmembrane region" description="Helical" evidence="10">
    <location>
        <begin position="96"/>
        <end position="115"/>
    </location>
</feature>
<dbReference type="GO" id="GO:0005886">
    <property type="term" value="C:plasma membrane"/>
    <property type="evidence" value="ECO:0007669"/>
    <property type="project" value="UniProtKB-SubCell"/>
</dbReference>
<keyword evidence="5" id="KW-0653">Protein transport</keyword>
<dbReference type="SUPFAM" id="SSF103473">
    <property type="entry name" value="MFS general substrate transporter"/>
    <property type="match status" value="1"/>
</dbReference>
<evidence type="ECO:0000256" key="6">
    <source>
        <dbReference type="ARBA" id="ARBA00022989"/>
    </source>
</evidence>
<evidence type="ECO:0000256" key="4">
    <source>
        <dbReference type="ARBA" id="ARBA00022692"/>
    </source>
</evidence>
<feature type="transmembrane region" description="Helical" evidence="10">
    <location>
        <begin position="236"/>
        <end position="253"/>
    </location>
</feature>
<sequence>MANTIQVTPRKELFGHPVGLYVLFFTELWERFSYYGMRAILVLFLVASAQGDNPGWGWSDASALKLYGWYTALVYIMSIPGGVIADKFLGQKKTVLLGGILLVLGHGVLALQAPWAFYTGLLLIVLGVGGLKPNISTMVGGLYPPGDDRRDKGFTIFYIGINVGALLSALIVGYVGEKIGWHYGFGLAAIGMLLGLLVYLFGQKYLEGVGDYIGAADNPDREEMKRPLTKVEKDRMKVMFLSFLLIIVFWGSFEQAGGLMNLYADDKTNRLLDLGWMGAGMFEVPASWFQSVNSFFIITLGTAVAGFWYRRNHRGKEASSLFKMAIGVIIMGWGFLFMSAASMQFESEGSSAMYWLVLAYLFHTVGELCASPVALSFITKLAPIKYASFMMGAYFAATGIGNKLAGWLGEASASAGELQIFTGIAVFCTLTGVIVLLFLKPLKRLTHGAESLRHPQEEEIAEPDTGAQPHQTQ</sequence>
<dbReference type="GO" id="GO:0006857">
    <property type="term" value="P:oligopeptide transport"/>
    <property type="evidence" value="ECO:0007669"/>
    <property type="project" value="InterPro"/>
</dbReference>
<feature type="region of interest" description="Disordered" evidence="9">
    <location>
        <begin position="453"/>
        <end position="473"/>
    </location>
</feature>
<evidence type="ECO:0000313" key="13">
    <source>
        <dbReference type="Proteomes" id="UP000753961"/>
    </source>
</evidence>
<evidence type="ECO:0000256" key="8">
    <source>
        <dbReference type="RuleBase" id="RU003755"/>
    </source>
</evidence>
<dbReference type="PROSITE" id="PS01023">
    <property type="entry name" value="PTR2_2"/>
    <property type="match status" value="1"/>
</dbReference>
<reference evidence="12" key="1">
    <citation type="submission" date="2021-06" db="EMBL/GenBank/DDBJ databases">
        <title>44 bacteria genomes isolated from Dapeng, Shenzhen.</title>
        <authorList>
            <person name="Zheng W."/>
            <person name="Yu S."/>
            <person name="Huang Y."/>
        </authorList>
    </citation>
    <scope>NUCLEOTIDE SEQUENCE</scope>
    <source>
        <strain evidence="12">DP5N28-2</strain>
    </source>
</reference>
<protein>
    <submittedName>
        <fullName evidence="12">Peptide MFS transporter</fullName>
    </submittedName>
</protein>
<dbReference type="Proteomes" id="UP000753961">
    <property type="component" value="Unassembled WGS sequence"/>
</dbReference>
<keyword evidence="7 10" id="KW-0472">Membrane</keyword>
<evidence type="ECO:0000256" key="7">
    <source>
        <dbReference type="ARBA" id="ARBA00023136"/>
    </source>
</evidence>
<feature type="transmembrane region" description="Helical" evidence="10">
    <location>
        <begin position="121"/>
        <end position="143"/>
    </location>
</feature>
<dbReference type="GO" id="GO:1904680">
    <property type="term" value="F:peptide transmembrane transporter activity"/>
    <property type="evidence" value="ECO:0007669"/>
    <property type="project" value="InterPro"/>
</dbReference>
<comment type="similarity">
    <text evidence="8">Belongs to the major facilitator superfamily. Proton-dependent oligopeptide transporter (POT/PTR) (TC 2.A.17) family.</text>
</comment>
<dbReference type="InterPro" id="IPR020846">
    <property type="entry name" value="MFS_dom"/>
</dbReference>
<proteinExistence type="inferred from homology"/>
<evidence type="ECO:0000256" key="3">
    <source>
        <dbReference type="ARBA" id="ARBA00022475"/>
    </source>
</evidence>
<keyword evidence="13" id="KW-1185">Reference proteome</keyword>
<dbReference type="CDD" id="cd17346">
    <property type="entry name" value="MFS_DtpA_like"/>
    <property type="match status" value="1"/>
</dbReference>
<dbReference type="EMBL" id="JAHVHU010000002">
    <property type="protein sequence ID" value="MBY5956840.1"/>
    <property type="molecule type" value="Genomic_DNA"/>
</dbReference>
<evidence type="ECO:0000256" key="2">
    <source>
        <dbReference type="ARBA" id="ARBA00022448"/>
    </source>
</evidence>
<dbReference type="AlphaFoldDB" id="A0A953HR36"/>
<dbReference type="RefSeq" id="WP_222578360.1">
    <property type="nucleotide sequence ID" value="NZ_JAHVHU010000002.1"/>
</dbReference>
<feature type="transmembrane region" description="Helical" evidence="10">
    <location>
        <begin position="69"/>
        <end position="89"/>
    </location>
</feature>
<dbReference type="PROSITE" id="PS50850">
    <property type="entry name" value="MFS"/>
    <property type="match status" value="1"/>
</dbReference>
<feature type="transmembrane region" description="Helical" evidence="10">
    <location>
        <begin position="155"/>
        <end position="175"/>
    </location>
</feature>
<name>A0A953HR36_9BACT</name>
<accession>A0A953HR36</accession>
<feature type="domain" description="Major facilitator superfamily (MFS) profile" evidence="11">
    <location>
        <begin position="19"/>
        <end position="443"/>
    </location>
</feature>
<feature type="transmembrane region" description="Helical" evidence="10">
    <location>
        <begin position="288"/>
        <end position="309"/>
    </location>
</feature>
<dbReference type="PANTHER" id="PTHR23517">
    <property type="entry name" value="RESISTANCE PROTEIN MDTM, PUTATIVE-RELATED-RELATED"/>
    <property type="match status" value="1"/>
</dbReference>
<dbReference type="InterPro" id="IPR000109">
    <property type="entry name" value="POT_fam"/>
</dbReference>
<evidence type="ECO:0000256" key="5">
    <source>
        <dbReference type="ARBA" id="ARBA00022856"/>
    </source>
</evidence>
<dbReference type="Pfam" id="PF00854">
    <property type="entry name" value="PTR2"/>
    <property type="match status" value="2"/>
</dbReference>
<comment type="subcellular location">
    <subcellularLocation>
        <location evidence="1">Cell membrane</location>
        <topology evidence="1">Multi-pass membrane protein</topology>
    </subcellularLocation>
    <subcellularLocation>
        <location evidence="8">Membrane</location>
        <topology evidence="8">Multi-pass membrane protein</topology>
    </subcellularLocation>
</comment>
<gene>
    <name evidence="12" type="ORF">KUV50_01750</name>
</gene>
<keyword evidence="5" id="KW-0571">Peptide transport</keyword>
<feature type="transmembrane region" description="Helical" evidence="10">
    <location>
        <begin position="321"/>
        <end position="341"/>
    </location>
</feature>
<dbReference type="PANTHER" id="PTHR23517:SF15">
    <property type="entry name" value="PROTON-DEPENDENT OLIGOPEPTIDE FAMILY TRANSPORT PROTEIN"/>
    <property type="match status" value="1"/>
</dbReference>
<evidence type="ECO:0000256" key="10">
    <source>
        <dbReference type="SAM" id="Phobius"/>
    </source>
</evidence>
<dbReference type="Gene3D" id="1.20.1250.20">
    <property type="entry name" value="MFS general substrate transporter like domains"/>
    <property type="match status" value="2"/>
</dbReference>
<feature type="transmembrane region" description="Helical" evidence="10">
    <location>
        <begin position="181"/>
        <end position="201"/>
    </location>
</feature>
<evidence type="ECO:0000256" key="9">
    <source>
        <dbReference type="SAM" id="MobiDB-lite"/>
    </source>
</evidence>
<keyword evidence="3" id="KW-1003">Cell membrane</keyword>
<organism evidence="12 13">
    <name type="scientific">Membranihabitans marinus</name>
    <dbReference type="NCBI Taxonomy" id="1227546"/>
    <lineage>
        <taxon>Bacteria</taxon>
        <taxon>Pseudomonadati</taxon>
        <taxon>Bacteroidota</taxon>
        <taxon>Saprospiria</taxon>
        <taxon>Saprospirales</taxon>
        <taxon>Saprospiraceae</taxon>
        <taxon>Membranihabitans</taxon>
    </lineage>
</organism>
<evidence type="ECO:0000313" key="12">
    <source>
        <dbReference type="EMBL" id="MBY5956840.1"/>
    </source>
</evidence>
<dbReference type="NCBIfam" id="TIGR00924">
    <property type="entry name" value="yjdL_sub1_fam"/>
    <property type="match status" value="2"/>
</dbReference>
<keyword evidence="4 8" id="KW-0812">Transmembrane</keyword>